<proteinExistence type="predicted"/>
<name>A0A381XUM5_9ZZZZ</name>
<protein>
    <submittedName>
        <fullName evidence="1">Uncharacterized protein</fullName>
    </submittedName>
</protein>
<feature type="non-terminal residue" evidence="1">
    <location>
        <position position="1"/>
    </location>
</feature>
<evidence type="ECO:0000313" key="1">
    <source>
        <dbReference type="EMBL" id="SVA68121.1"/>
    </source>
</evidence>
<organism evidence="1">
    <name type="scientific">marine metagenome</name>
    <dbReference type="NCBI Taxonomy" id="408172"/>
    <lineage>
        <taxon>unclassified sequences</taxon>
        <taxon>metagenomes</taxon>
        <taxon>ecological metagenomes</taxon>
    </lineage>
</organism>
<dbReference type="EMBL" id="UINC01016346">
    <property type="protein sequence ID" value="SVA68121.1"/>
    <property type="molecule type" value="Genomic_DNA"/>
</dbReference>
<reference evidence="1" key="1">
    <citation type="submission" date="2018-05" db="EMBL/GenBank/DDBJ databases">
        <authorList>
            <person name="Lanie J.A."/>
            <person name="Ng W.-L."/>
            <person name="Kazmierczak K.M."/>
            <person name="Andrzejewski T.M."/>
            <person name="Davidsen T.M."/>
            <person name="Wayne K.J."/>
            <person name="Tettelin H."/>
            <person name="Glass J.I."/>
            <person name="Rusch D."/>
            <person name="Podicherti R."/>
            <person name="Tsui H.-C.T."/>
            <person name="Winkler M.E."/>
        </authorList>
    </citation>
    <scope>NUCLEOTIDE SEQUENCE</scope>
</reference>
<gene>
    <name evidence="1" type="ORF">METZ01_LOCUS120975</name>
</gene>
<sequence length="53" mass="5639">VIVVTNTLDAIAGSMLNFLSDTGTKIPNSPATIIFNTIETAIKIVKLISLNHN</sequence>
<dbReference type="AlphaFoldDB" id="A0A381XUM5"/>
<accession>A0A381XUM5</accession>